<reference evidence="3" key="1">
    <citation type="journal article" date="2023" name="bioRxiv">
        <title>Scaffold-level genome assemblies of two parasitoid biocontrol wasps reveal the parthenogenesis mechanism and an associated novel virus.</title>
        <authorList>
            <person name="Inwood S."/>
            <person name="Skelly J."/>
            <person name="Guhlin J."/>
            <person name="Harrop T."/>
            <person name="Goldson S."/>
            <person name="Dearden P."/>
        </authorList>
    </citation>
    <scope>NUCLEOTIDE SEQUENCE</scope>
    <source>
        <strain evidence="3">Lincoln</strain>
        <tissue evidence="3">Whole body</tissue>
    </source>
</reference>
<gene>
    <name evidence="3" type="ORF">PV327_009883</name>
</gene>
<name>A0AA39KG19_MICHY</name>
<proteinExistence type="predicted"/>
<dbReference type="AlphaFoldDB" id="A0AA39KG19"/>
<organism evidence="3 4">
    <name type="scientific">Microctonus hyperodae</name>
    <name type="common">Parasitoid wasp</name>
    <dbReference type="NCBI Taxonomy" id="165561"/>
    <lineage>
        <taxon>Eukaryota</taxon>
        <taxon>Metazoa</taxon>
        <taxon>Ecdysozoa</taxon>
        <taxon>Arthropoda</taxon>
        <taxon>Hexapoda</taxon>
        <taxon>Insecta</taxon>
        <taxon>Pterygota</taxon>
        <taxon>Neoptera</taxon>
        <taxon>Endopterygota</taxon>
        <taxon>Hymenoptera</taxon>
        <taxon>Apocrita</taxon>
        <taxon>Ichneumonoidea</taxon>
        <taxon>Braconidae</taxon>
        <taxon>Euphorinae</taxon>
        <taxon>Microctonus</taxon>
    </lineage>
</organism>
<feature type="chain" id="PRO_5041224580" evidence="2">
    <location>
        <begin position="20"/>
        <end position="277"/>
    </location>
</feature>
<protein>
    <submittedName>
        <fullName evidence="3">Uncharacterized protein</fullName>
    </submittedName>
</protein>
<keyword evidence="4" id="KW-1185">Reference proteome</keyword>
<reference evidence="3" key="2">
    <citation type="submission" date="2023-03" db="EMBL/GenBank/DDBJ databases">
        <authorList>
            <person name="Inwood S.N."/>
            <person name="Skelly J.G."/>
            <person name="Guhlin J."/>
            <person name="Harrop T.W.R."/>
            <person name="Goldson S.G."/>
            <person name="Dearden P.K."/>
        </authorList>
    </citation>
    <scope>NUCLEOTIDE SEQUENCE</scope>
    <source>
        <strain evidence="3">Lincoln</strain>
        <tissue evidence="3">Whole body</tissue>
    </source>
</reference>
<evidence type="ECO:0000313" key="3">
    <source>
        <dbReference type="EMBL" id="KAK0161410.1"/>
    </source>
</evidence>
<evidence type="ECO:0000256" key="1">
    <source>
        <dbReference type="SAM" id="MobiDB-lite"/>
    </source>
</evidence>
<dbReference type="Proteomes" id="UP001168972">
    <property type="component" value="Unassembled WGS sequence"/>
</dbReference>
<dbReference type="EMBL" id="JAQQBR010001835">
    <property type="protein sequence ID" value="KAK0161410.1"/>
    <property type="molecule type" value="Genomic_DNA"/>
</dbReference>
<sequence length="277" mass="32064">MWLLFEICIIVVATESADSNDFINDDYLGSNLDNKFEKNKPPDIFKLPMKILFLPTSHNSNAQQLNKILRMESDNERDIATANKIIENDKSKYEMVKLKSFSSPLAEWLFALNIDNEKERRNPSFSPWGGKRSSSLYKPDPKIRRPSRVPFNSWGGKRDGEKYNFDEKLQDVKRINTVNLPGIKKPFNSWGGKRTPFVVEYLVNLPSNDILKNIWQSGYLSEQVKQNSINDDKKNGNINVEEKKLRIAFEPWGRKKDVDSNENDYTISSSRTLLHSQ</sequence>
<evidence type="ECO:0000313" key="4">
    <source>
        <dbReference type="Proteomes" id="UP001168972"/>
    </source>
</evidence>
<accession>A0AA39KG19</accession>
<keyword evidence="2" id="KW-0732">Signal</keyword>
<evidence type="ECO:0000256" key="2">
    <source>
        <dbReference type="SAM" id="SignalP"/>
    </source>
</evidence>
<feature type="region of interest" description="Disordered" evidence="1">
    <location>
        <begin position="120"/>
        <end position="142"/>
    </location>
</feature>
<feature type="signal peptide" evidence="2">
    <location>
        <begin position="1"/>
        <end position="19"/>
    </location>
</feature>
<comment type="caution">
    <text evidence="3">The sequence shown here is derived from an EMBL/GenBank/DDBJ whole genome shotgun (WGS) entry which is preliminary data.</text>
</comment>